<dbReference type="AlphaFoldDB" id="A0A8H6AQH3"/>
<organism evidence="1 2">
    <name type="scientific">Botrytis fragariae</name>
    <dbReference type="NCBI Taxonomy" id="1964551"/>
    <lineage>
        <taxon>Eukaryota</taxon>
        <taxon>Fungi</taxon>
        <taxon>Dikarya</taxon>
        <taxon>Ascomycota</taxon>
        <taxon>Pezizomycotina</taxon>
        <taxon>Leotiomycetes</taxon>
        <taxon>Helotiales</taxon>
        <taxon>Sclerotiniaceae</taxon>
        <taxon>Botrytis</taxon>
    </lineage>
</organism>
<dbReference type="Proteomes" id="UP000531561">
    <property type="component" value="Unassembled WGS sequence"/>
</dbReference>
<dbReference type="EMBL" id="JABFCT010000011">
    <property type="protein sequence ID" value="KAF5872078.1"/>
    <property type="molecule type" value="Genomic_DNA"/>
</dbReference>
<reference evidence="1 2" key="1">
    <citation type="journal article" date="2020" name="Phytopathology">
        <title>A high-quality genome resource of Botrytis fragariae, a new and rapidly spreading fungal pathogen causing strawberry gray mold in the U.S.A.</title>
        <authorList>
            <person name="Wu Y."/>
            <person name="Saski C.A."/>
            <person name="Schnabel G."/>
            <person name="Xiao S."/>
            <person name="Hu M."/>
        </authorList>
    </citation>
    <scope>NUCLEOTIDE SEQUENCE [LARGE SCALE GENOMIC DNA]</scope>
    <source>
        <strain evidence="1 2">BVB16</strain>
    </source>
</reference>
<gene>
    <name evidence="1" type="ORF">Bfra_009107</name>
</gene>
<name>A0A8H6AQH3_9HELO</name>
<accession>A0A8H6AQH3</accession>
<proteinExistence type="predicted"/>
<dbReference type="GeneID" id="59263150"/>
<evidence type="ECO:0000313" key="2">
    <source>
        <dbReference type="Proteomes" id="UP000531561"/>
    </source>
</evidence>
<comment type="caution">
    <text evidence="1">The sequence shown here is derived from an EMBL/GenBank/DDBJ whole genome shotgun (WGS) entry which is preliminary data.</text>
</comment>
<keyword evidence="2" id="KW-1185">Reference proteome</keyword>
<protein>
    <submittedName>
        <fullName evidence="1">Uncharacterized protein</fullName>
    </submittedName>
</protein>
<evidence type="ECO:0000313" key="1">
    <source>
        <dbReference type="EMBL" id="KAF5872078.1"/>
    </source>
</evidence>
<sequence>MLVDKVIKQGIDHYSFYEKLRDLLEEGMAVEFNQDLVDELMRSTIIIHQMSQGVDYKRLSGDNRARCRLGERCSGLGYSDPNPEW</sequence>
<dbReference type="RefSeq" id="XP_037191024.1">
    <property type="nucleotide sequence ID" value="XM_037339458.1"/>
</dbReference>